<feature type="region of interest" description="Disordered" evidence="1">
    <location>
        <begin position="51"/>
        <end position="77"/>
    </location>
</feature>
<dbReference type="AlphaFoldDB" id="A0A0L9UT69"/>
<dbReference type="Gramene" id="KOM46050">
    <property type="protein sequence ID" value="KOM46050"/>
    <property type="gene ID" value="LR48_Vigan06g135600"/>
</dbReference>
<evidence type="ECO:0000256" key="1">
    <source>
        <dbReference type="SAM" id="MobiDB-lite"/>
    </source>
</evidence>
<reference evidence="3" key="1">
    <citation type="journal article" date="2015" name="Proc. Natl. Acad. Sci. U.S.A.">
        <title>Genome sequencing of adzuki bean (Vigna angularis) provides insight into high starch and low fat accumulation and domestication.</title>
        <authorList>
            <person name="Yang K."/>
            <person name="Tian Z."/>
            <person name="Chen C."/>
            <person name="Luo L."/>
            <person name="Zhao B."/>
            <person name="Wang Z."/>
            <person name="Yu L."/>
            <person name="Li Y."/>
            <person name="Sun Y."/>
            <person name="Li W."/>
            <person name="Chen Y."/>
            <person name="Li Y."/>
            <person name="Zhang Y."/>
            <person name="Ai D."/>
            <person name="Zhao J."/>
            <person name="Shang C."/>
            <person name="Ma Y."/>
            <person name="Wu B."/>
            <person name="Wang M."/>
            <person name="Gao L."/>
            <person name="Sun D."/>
            <person name="Zhang P."/>
            <person name="Guo F."/>
            <person name="Wang W."/>
            <person name="Li Y."/>
            <person name="Wang J."/>
            <person name="Varshney R.K."/>
            <person name="Wang J."/>
            <person name="Ling H.Q."/>
            <person name="Wan P."/>
        </authorList>
    </citation>
    <scope>NUCLEOTIDE SEQUENCE</scope>
    <source>
        <strain evidence="3">cv. Jingnong 6</strain>
    </source>
</reference>
<protein>
    <submittedName>
        <fullName evidence="2">Uncharacterized protein</fullName>
    </submittedName>
</protein>
<gene>
    <name evidence="2" type="ORF">LR48_Vigan06g135600</name>
</gene>
<evidence type="ECO:0000313" key="2">
    <source>
        <dbReference type="EMBL" id="KOM46050.1"/>
    </source>
</evidence>
<proteinExistence type="predicted"/>
<accession>A0A0L9UT69</accession>
<evidence type="ECO:0000313" key="3">
    <source>
        <dbReference type="Proteomes" id="UP000053144"/>
    </source>
</evidence>
<dbReference type="Proteomes" id="UP000053144">
    <property type="component" value="Chromosome 6"/>
</dbReference>
<name>A0A0L9UT69_PHAAN</name>
<dbReference type="EMBL" id="CM003376">
    <property type="protein sequence ID" value="KOM46050.1"/>
    <property type="molecule type" value="Genomic_DNA"/>
</dbReference>
<organism evidence="2 3">
    <name type="scientific">Phaseolus angularis</name>
    <name type="common">Azuki bean</name>
    <name type="synonym">Vigna angularis</name>
    <dbReference type="NCBI Taxonomy" id="3914"/>
    <lineage>
        <taxon>Eukaryota</taxon>
        <taxon>Viridiplantae</taxon>
        <taxon>Streptophyta</taxon>
        <taxon>Embryophyta</taxon>
        <taxon>Tracheophyta</taxon>
        <taxon>Spermatophyta</taxon>
        <taxon>Magnoliopsida</taxon>
        <taxon>eudicotyledons</taxon>
        <taxon>Gunneridae</taxon>
        <taxon>Pentapetalae</taxon>
        <taxon>rosids</taxon>
        <taxon>fabids</taxon>
        <taxon>Fabales</taxon>
        <taxon>Fabaceae</taxon>
        <taxon>Papilionoideae</taxon>
        <taxon>50 kb inversion clade</taxon>
        <taxon>NPAAA clade</taxon>
        <taxon>indigoferoid/millettioid clade</taxon>
        <taxon>Phaseoleae</taxon>
        <taxon>Vigna</taxon>
    </lineage>
</organism>
<sequence length="99" mass="10765">MKEAEPTKELKLALEDLSTIWSSRSAKWSAGEGGGRHETTMLHGSGIAANTTQPQEQIASPLKRNESHLQSLFPPPQAHLISSVEFTTATARQRKGASR</sequence>